<reference evidence="5" key="2">
    <citation type="journal article" date="2021" name="PeerJ">
        <title>Extensive microbial diversity within the chicken gut microbiome revealed by metagenomics and culture.</title>
        <authorList>
            <person name="Gilroy R."/>
            <person name="Ravi A."/>
            <person name="Getino M."/>
            <person name="Pursley I."/>
            <person name="Horton D.L."/>
            <person name="Alikhan N.F."/>
            <person name="Baker D."/>
            <person name="Gharbi K."/>
            <person name="Hall N."/>
            <person name="Watson M."/>
            <person name="Adriaenssens E.M."/>
            <person name="Foster-Nyarko E."/>
            <person name="Jarju S."/>
            <person name="Secka A."/>
            <person name="Antonio M."/>
            <person name="Oren A."/>
            <person name="Chaudhuri R.R."/>
            <person name="La Ragione R."/>
            <person name="Hildebrand F."/>
            <person name="Pallen M.J."/>
        </authorList>
    </citation>
    <scope>NUCLEOTIDE SEQUENCE</scope>
    <source>
        <strain evidence="5">ChiSjej5B23-6657</strain>
    </source>
</reference>
<feature type="domain" description="HTH arsR-type" evidence="4">
    <location>
        <begin position="2"/>
        <end position="97"/>
    </location>
</feature>
<dbReference type="AlphaFoldDB" id="A0A9D1EA57"/>
<organism evidence="5 6">
    <name type="scientific">Candidatus Pullilachnospira gallistercoris</name>
    <dbReference type="NCBI Taxonomy" id="2840911"/>
    <lineage>
        <taxon>Bacteria</taxon>
        <taxon>Bacillati</taxon>
        <taxon>Bacillota</taxon>
        <taxon>Clostridia</taxon>
        <taxon>Lachnospirales</taxon>
        <taxon>Lachnospiraceae</taxon>
        <taxon>Lachnospiraceae incertae sedis</taxon>
        <taxon>Candidatus Pullilachnospira</taxon>
    </lineage>
</organism>
<accession>A0A9D1EA57</accession>
<gene>
    <name evidence="5" type="ORF">IAA55_06680</name>
</gene>
<feature type="non-terminal residue" evidence="5">
    <location>
        <position position="118"/>
    </location>
</feature>
<dbReference type="PROSITE" id="PS50987">
    <property type="entry name" value="HTH_ARSR_2"/>
    <property type="match status" value="1"/>
</dbReference>
<dbReference type="SMART" id="SM00418">
    <property type="entry name" value="HTH_ARSR"/>
    <property type="match status" value="1"/>
</dbReference>
<dbReference type="PANTHER" id="PTHR43132">
    <property type="entry name" value="ARSENICAL RESISTANCE OPERON REPRESSOR ARSR-RELATED"/>
    <property type="match status" value="1"/>
</dbReference>
<dbReference type="InterPro" id="IPR051011">
    <property type="entry name" value="Metal_resp_trans_reg"/>
</dbReference>
<dbReference type="InterPro" id="IPR036388">
    <property type="entry name" value="WH-like_DNA-bd_sf"/>
</dbReference>
<protein>
    <submittedName>
        <fullName evidence="5">Winged helix-turn-helix transcriptional regulator</fullName>
    </submittedName>
</protein>
<dbReference type="InterPro" id="IPR036390">
    <property type="entry name" value="WH_DNA-bd_sf"/>
</dbReference>
<dbReference type="CDD" id="cd00090">
    <property type="entry name" value="HTH_ARSR"/>
    <property type="match status" value="1"/>
</dbReference>
<dbReference type="Pfam" id="PF01022">
    <property type="entry name" value="HTH_5"/>
    <property type="match status" value="1"/>
</dbReference>
<dbReference type="GO" id="GO:0003677">
    <property type="term" value="F:DNA binding"/>
    <property type="evidence" value="ECO:0007669"/>
    <property type="project" value="UniProtKB-KW"/>
</dbReference>
<dbReference type="Proteomes" id="UP000823912">
    <property type="component" value="Unassembled WGS sequence"/>
</dbReference>
<name>A0A9D1EA57_9FIRM</name>
<dbReference type="Gene3D" id="1.10.10.10">
    <property type="entry name" value="Winged helix-like DNA-binding domain superfamily/Winged helix DNA-binding domain"/>
    <property type="match status" value="1"/>
</dbReference>
<proteinExistence type="predicted"/>
<keyword evidence="2" id="KW-0238">DNA-binding</keyword>
<dbReference type="PANTHER" id="PTHR43132:SF2">
    <property type="entry name" value="ARSENICAL RESISTANCE OPERON REPRESSOR ARSR-RELATED"/>
    <property type="match status" value="1"/>
</dbReference>
<sequence>MLHIKKLEDGIELYKALGSELRIEIMKLLLEKGEMNMNEIASCLGITNGALTSHVRKLENCGLIQIVSEVPGHGNQKICRLSADRILIDIRNQQPEKNPNRYTVDIPVGQYTDYDISP</sequence>
<evidence type="ECO:0000259" key="4">
    <source>
        <dbReference type="PROSITE" id="PS50987"/>
    </source>
</evidence>
<comment type="caution">
    <text evidence="5">The sequence shown here is derived from an EMBL/GenBank/DDBJ whole genome shotgun (WGS) entry which is preliminary data.</text>
</comment>
<keyword evidence="3" id="KW-0804">Transcription</keyword>
<evidence type="ECO:0000313" key="5">
    <source>
        <dbReference type="EMBL" id="HIR70948.1"/>
    </source>
</evidence>
<dbReference type="GO" id="GO:0003700">
    <property type="term" value="F:DNA-binding transcription factor activity"/>
    <property type="evidence" value="ECO:0007669"/>
    <property type="project" value="InterPro"/>
</dbReference>
<evidence type="ECO:0000256" key="1">
    <source>
        <dbReference type="ARBA" id="ARBA00023015"/>
    </source>
</evidence>
<evidence type="ECO:0000256" key="3">
    <source>
        <dbReference type="ARBA" id="ARBA00023163"/>
    </source>
</evidence>
<dbReference type="SUPFAM" id="SSF46785">
    <property type="entry name" value="Winged helix' DNA-binding domain"/>
    <property type="match status" value="1"/>
</dbReference>
<evidence type="ECO:0000313" key="6">
    <source>
        <dbReference type="Proteomes" id="UP000823912"/>
    </source>
</evidence>
<evidence type="ECO:0000256" key="2">
    <source>
        <dbReference type="ARBA" id="ARBA00023125"/>
    </source>
</evidence>
<dbReference type="InterPro" id="IPR011991">
    <property type="entry name" value="ArsR-like_HTH"/>
</dbReference>
<keyword evidence="1" id="KW-0805">Transcription regulation</keyword>
<dbReference type="InterPro" id="IPR001845">
    <property type="entry name" value="HTH_ArsR_DNA-bd_dom"/>
</dbReference>
<reference evidence="5" key="1">
    <citation type="submission" date="2020-10" db="EMBL/GenBank/DDBJ databases">
        <authorList>
            <person name="Gilroy R."/>
        </authorList>
    </citation>
    <scope>NUCLEOTIDE SEQUENCE</scope>
    <source>
        <strain evidence="5">ChiSjej5B23-6657</strain>
    </source>
</reference>
<dbReference type="EMBL" id="DVHM01000104">
    <property type="protein sequence ID" value="HIR70948.1"/>
    <property type="molecule type" value="Genomic_DNA"/>
</dbReference>